<dbReference type="EMBL" id="CAJZBQ010000001">
    <property type="protein sequence ID" value="CAG9310111.1"/>
    <property type="molecule type" value="Genomic_DNA"/>
</dbReference>
<dbReference type="AlphaFoldDB" id="A0AAU9I6N0"/>
<proteinExistence type="predicted"/>
<name>A0AAU9I6N0_9CILI</name>
<organism evidence="1 2">
    <name type="scientific">Blepharisma stoltei</name>
    <dbReference type="NCBI Taxonomy" id="1481888"/>
    <lineage>
        <taxon>Eukaryota</taxon>
        <taxon>Sar</taxon>
        <taxon>Alveolata</taxon>
        <taxon>Ciliophora</taxon>
        <taxon>Postciliodesmatophora</taxon>
        <taxon>Heterotrichea</taxon>
        <taxon>Heterotrichida</taxon>
        <taxon>Blepharismidae</taxon>
        <taxon>Blepharisma</taxon>
    </lineage>
</organism>
<evidence type="ECO:0000313" key="1">
    <source>
        <dbReference type="EMBL" id="CAG9310111.1"/>
    </source>
</evidence>
<keyword evidence="2" id="KW-1185">Reference proteome</keyword>
<reference evidence="1" key="1">
    <citation type="submission" date="2021-09" db="EMBL/GenBank/DDBJ databases">
        <authorList>
            <consortium name="AG Swart"/>
            <person name="Singh M."/>
            <person name="Singh A."/>
            <person name="Seah K."/>
            <person name="Emmerich C."/>
        </authorList>
    </citation>
    <scope>NUCLEOTIDE SEQUENCE</scope>
    <source>
        <strain evidence="1">ATCC30299</strain>
    </source>
</reference>
<accession>A0AAU9I6N0</accession>
<dbReference type="Proteomes" id="UP001162131">
    <property type="component" value="Unassembled WGS sequence"/>
</dbReference>
<gene>
    <name evidence="1" type="ORF">BSTOLATCC_MIC320</name>
</gene>
<evidence type="ECO:0000313" key="2">
    <source>
        <dbReference type="Proteomes" id="UP001162131"/>
    </source>
</evidence>
<sequence length="109" mass="12153">MKSAASIIYMNITCIFLWIMGRSHYKSTALLFSCWLYFIQIASSFHYKVILNKVSTGSSKFGSVTVWALPPEVCPYGKIAPFTPSMTPSIIGQAAFSYTVDWVSFSSKT</sequence>
<protein>
    <submittedName>
        <fullName evidence="1">Uncharacterized protein</fullName>
    </submittedName>
</protein>
<comment type="caution">
    <text evidence="1">The sequence shown here is derived from an EMBL/GenBank/DDBJ whole genome shotgun (WGS) entry which is preliminary data.</text>
</comment>